<protein>
    <recommendedName>
        <fullName evidence="3">Reverse transcriptase domain-containing protein</fullName>
    </recommendedName>
</protein>
<feature type="non-terminal residue" evidence="1">
    <location>
        <position position="1"/>
    </location>
</feature>
<name>A0A151QSH4_CAJCA</name>
<dbReference type="Gramene" id="C.cajan_41458.t">
    <property type="protein sequence ID" value="C.cajan_41458.t.cds1"/>
    <property type="gene ID" value="C.cajan_41458"/>
</dbReference>
<evidence type="ECO:0000313" key="2">
    <source>
        <dbReference type="Proteomes" id="UP000075243"/>
    </source>
</evidence>
<gene>
    <name evidence="1" type="ORF">KK1_045891</name>
</gene>
<reference evidence="1" key="1">
    <citation type="journal article" date="2012" name="Nat. Biotechnol.">
        <title>Draft genome sequence of pigeonpea (Cajanus cajan), an orphan legume crop of resource-poor farmers.</title>
        <authorList>
            <person name="Varshney R.K."/>
            <person name="Chen W."/>
            <person name="Li Y."/>
            <person name="Bharti A.K."/>
            <person name="Saxena R.K."/>
            <person name="Schlueter J.A."/>
            <person name="Donoghue M.T."/>
            <person name="Azam S."/>
            <person name="Fan G."/>
            <person name="Whaley A.M."/>
            <person name="Farmer A.D."/>
            <person name="Sheridan J."/>
            <person name="Iwata A."/>
            <person name="Tuteja R."/>
            <person name="Penmetsa R.V."/>
            <person name="Wu W."/>
            <person name="Upadhyaya H.D."/>
            <person name="Yang S.P."/>
            <person name="Shah T."/>
            <person name="Saxena K.B."/>
            <person name="Michael T."/>
            <person name="McCombie W.R."/>
            <person name="Yang B."/>
            <person name="Zhang G."/>
            <person name="Yang H."/>
            <person name="Wang J."/>
            <person name="Spillane C."/>
            <person name="Cook D.R."/>
            <person name="May G.D."/>
            <person name="Xu X."/>
            <person name="Jackson S.A."/>
        </authorList>
    </citation>
    <scope>NUCLEOTIDE SEQUENCE [LARGE SCALE GENOMIC DNA]</scope>
</reference>
<proteinExistence type="predicted"/>
<dbReference type="EMBL" id="KQ484945">
    <property type="protein sequence ID" value="KYP33263.1"/>
    <property type="molecule type" value="Genomic_DNA"/>
</dbReference>
<dbReference type="AlphaFoldDB" id="A0A151QSH4"/>
<keyword evidence="2" id="KW-1185">Reference proteome</keyword>
<dbReference type="Proteomes" id="UP000075243">
    <property type="component" value="Unassembled WGS sequence"/>
</dbReference>
<evidence type="ECO:0000313" key="1">
    <source>
        <dbReference type="EMBL" id="KYP33263.1"/>
    </source>
</evidence>
<sequence length="64" mass="7029">SVNGSLVGYMACKWGVQQGDPLSPLLFCLAKDVFSKRISYLVDQKLLTFMTSPKGFATSSHVPY</sequence>
<organism evidence="1 2">
    <name type="scientific">Cajanus cajan</name>
    <name type="common">Pigeon pea</name>
    <name type="synonym">Cajanus indicus</name>
    <dbReference type="NCBI Taxonomy" id="3821"/>
    <lineage>
        <taxon>Eukaryota</taxon>
        <taxon>Viridiplantae</taxon>
        <taxon>Streptophyta</taxon>
        <taxon>Embryophyta</taxon>
        <taxon>Tracheophyta</taxon>
        <taxon>Spermatophyta</taxon>
        <taxon>Magnoliopsida</taxon>
        <taxon>eudicotyledons</taxon>
        <taxon>Gunneridae</taxon>
        <taxon>Pentapetalae</taxon>
        <taxon>rosids</taxon>
        <taxon>fabids</taxon>
        <taxon>Fabales</taxon>
        <taxon>Fabaceae</taxon>
        <taxon>Papilionoideae</taxon>
        <taxon>50 kb inversion clade</taxon>
        <taxon>NPAAA clade</taxon>
        <taxon>indigoferoid/millettioid clade</taxon>
        <taxon>Phaseoleae</taxon>
        <taxon>Cajanus</taxon>
    </lineage>
</organism>
<accession>A0A151QSH4</accession>
<evidence type="ECO:0008006" key="3">
    <source>
        <dbReference type="Google" id="ProtNLM"/>
    </source>
</evidence>